<dbReference type="PANTHER" id="PTHR43586">
    <property type="entry name" value="CYSTEINE DESULFURASE"/>
    <property type="match status" value="1"/>
</dbReference>
<keyword evidence="2" id="KW-0663">Pyridoxal phosphate</keyword>
<dbReference type="InterPro" id="IPR015422">
    <property type="entry name" value="PyrdxlP-dep_Trfase_small"/>
</dbReference>
<proteinExistence type="predicted"/>
<keyword evidence="6" id="KW-1185">Reference proteome</keyword>
<evidence type="ECO:0000256" key="3">
    <source>
        <dbReference type="SAM" id="MobiDB-lite"/>
    </source>
</evidence>
<feature type="region of interest" description="Disordered" evidence="3">
    <location>
        <begin position="1"/>
        <end position="24"/>
    </location>
</feature>
<evidence type="ECO:0000256" key="2">
    <source>
        <dbReference type="ARBA" id="ARBA00022898"/>
    </source>
</evidence>
<accession>A0ABT5SPB2</accession>
<dbReference type="Proteomes" id="UP001218170">
    <property type="component" value="Unassembled WGS sequence"/>
</dbReference>
<protein>
    <submittedName>
        <fullName evidence="5">Aminotransferase class V-fold PLP-dependent enzyme</fullName>
    </submittedName>
</protein>
<gene>
    <name evidence="5" type="ORF">PUW80_14870</name>
</gene>
<reference evidence="5 6" key="1">
    <citation type="submission" date="2023-02" db="EMBL/GenBank/DDBJ databases">
        <title>Study of novel species of the Microbacterium genus.</title>
        <authorList>
            <person name="Arroyo-Herrera I."/>
            <person name="Roman-Ponce B."/>
            <person name="Vasquez-Murrieta M.S."/>
        </authorList>
    </citation>
    <scope>NUCLEOTIDE SEQUENCE [LARGE SCALE GENOMIC DNA]</scope>
    <source>
        <strain evidence="5 6">NE1TT3</strain>
    </source>
</reference>
<dbReference type="GO" id="GO:0008483">
    <property type="term" value="F:transaminase activity"/>
    <property type="evidence" value="ECO:0007669"/>
    <property type="project" value="UniProtKB-KW"/>
</dbReference>
<comment type="cofactor">
    <cofactor evidence="1">
        <name>pyridoxal 5'-phosphate</name>
        <dbReference type="ChEBI" id="CHEBI:597326"/>
    </cofactor>
</comment>
<feature type="domain" description="Aminotransferase class V" evidence="4">
    <location>
        <begin position="43"/>
        <end position="402"/>
    </location>
</feature>
<organism evidence="5 6">
    <name type="scientific">Microbacterium thalli</name>
    <dbReference type="NCBI Taxonomy" id="3027921"/>
    <lineage>
        <taxon>Bacteria</taxon>
        <taxon>Bacillati</taxon>
        <taxon>Actinomycetota</taxon>
        <taxon>Actinomycetes</taxon>
        <taxon>Micrococcales</taxon>
        <taxon>Microbacteriaceae</taxon>
        <taxon>Microbacterium</taxon>
    </lineage>
</organism>
<name>A0ABT5SPB2_9MICO</name>
<dbReference type="Gene3D" id="3.90.1150.10">
    <property type="entry name" value="Aspartate Aminotransferase, domain 1"/>
    <property type="match status" value="1"/>
</dbReference>
<dbReference type="Gene3D" id="3.40.640.10">
    <property type="entry name" value="Type I PLP-dependent aspartate aminotransferase-like (Major domain)"/>
    <property type="match status" value="1"/>
</dbReference>
<keyword evidence="5" id="KW-0032">Aminotransferase</keyword>
<dbReference type="InterPro" id="IPR015424">
    <property type="entry name" value="PyrdxlP-dep_Trfase"/>
</dbReference>
<evidence type="ECO:0000313" key="5">
    <source>
        <dbReference type="EMBL" id="MDD7963633.1"/>
    </source>
</evidence>
<dbReference type="InterPro" id="IPR015421">
    <property type="entry name" value="PyrdxlP-dep_Trfase_major"/>
</dbReference>
<sequence>MLGGRLRRRADPQPPRALPDAAGARASARREGFAHVPATRLAFDSACQTLRPQPVLDAVLAHDRDGGACGGRVQYDAGRRVDAEIADVRRAVLDAFALSPRRYACAFTANTTAGLNALLHQLPAGRFTRVITTHTEHNAVFLSTMTFARRAGIPRIVVDRASDGSPVIGDIDLTDALLVVSAMDNVDGTVAAGLADLVERAHRRGGVVIVDAAQAAPHALSRLRGVAADAFCFSSHKMYGPTLGLVVATSALLDTLEPMFLGGGQVARVGEDDYELLPDLHTRLEPGSLPGSAIVGFGAALRWFLPQLSAIEADERALAERLAAGLERMPNLTLESPAPSPVMSVRPHRVDAHRLAVFLSRAGVEVRSGHFCAHHWLAERRGLPPLVRFSLGAHNTADDVDAALAALEPMMRGL</sequence>
<comment type="caution">
    <text evidence="5">The sequence shown here is derived from an EMBL/GenBank/DDBJ whole genome shotgun (WGS) entry which is preliminary data.</text>
</comment>
<evidence type="ECO:0000313" key="6">
    <source>
        <dbReference type="Proteomes" id="UP001218170"/>
    </source>
</evidence>
<evidence type="ECO:0000256" key="1">
    <source>
        <dbReference type="ARBA" id="ARBA00001933"/>
    </source>
</evidence>
<dbReference type="EMBL" id="JAQZCI010000008">
    <property type="protein sequence ID" value="MDD7963633.1"/>
    <property type="molecule type" value="Genomic_DNA"/>
</dbReference>
<dbReference type="InterPro" id="IPR000192">
    <property type="entry name" value="Aminotrans_V_dom"/>
</dbReference>
<dbReference type="Pfam" id="PF00266">
    <property type="entry name" value="Aminotran_5"/>
    <property type="match status" value="1"/>
</dbReference>
<dbReference type="SUPFAM" id="SSF53383">
    <property type="entry name" value="PLP-dependent transferases"/>
    <property type="match status" value="1"/>
</dbReference>
<evidence type="ECO:0000259" key="4">
    <source>
        <dbReference type="Pfam" id="PF00266"/>
    </source>
</evidence>
<dbReference type="RefSeq" id="WP_274222913.1">
    <property type="nucleotide sequence ID" value="NZ_JAQZCH010000002.1"/>
</dbReference>
<keyword evidence="5" id="KW-0808">Transferase</keyword>
<dbReference type="PANTHER" id="PTHR43586:SF8">
    <property type="entry name" value="CYSTEINE DESULFURASE 1, CHLOROPLASTIC"/>
    <property type="match status" value="1"/>
</dbReference>